<dbReference type="EC" id="2.4.1.227" evidence="10"/>
<comment type="catalytic activity">
    <reaction evidence="10">
        <text>di-trans,octa-cis-undecaprenyl diphospho-N-acetyl-alpha-D-muramoyl-L-alanyl-D-glutamyl-meso-2,6-diaminopimeloyl-D-alanyl-D-alanine + UDP-N-acetyl-alpha-D-glucosamine = di-trans,octa-cis-undecaprenyl diphospho-[N-acetyl-alpha-D-glucosaminyl-(1-&gt;4)]-N-acetyl-alpha-D-muramoyl-L-alanyl-D-glutamyl-meso-2,6-diaminopimeloyl-D-alanyl-D-alanine + UDP + H(+)</text>
        <dbReference type="Rhea" id="RHEA:31227"/>
        <dbReference type="ChEBI" id="CHEBI:15378"/>
        <dbReference type="ChEBI" id="CHEBI:57705"/>
        <dbReference type="ChEBI" id="CHEBI:58223"/>
        <dbReference type="ChEBI" id="CHEBI:61387"/>
        <dbReference type="ChEBI" id="CHEBI:61388"/>
        <dbReference type="EC" id="2.4.1.227"/>
    </reaction>
</comment>
<dbReference type="GO" id="GO:0008360">
    <property type="term" value="P:regulation of cell shape"/>
    <property type="evidence" value="ECO:0007669"/>
    <property type="project" value="UniProtKB-KW"/>
</dbReference>
<keyword evidence="5 10" id="KW-0133">Cell shape</keyword>
<dbReference type="GO" id="GO:0005975">
    <property type="term" value="P:carbohydrate metabolic process"/>
    <property type="evidence" value="ECO:0007669"/>
    <property type="project" value="InterPro"/>
</dbReference>
<dbReference type="SUPFAM" id="SSF53756">
    <property type="entry name" value="UDP-Glycosyltransferase/glycogen phosphorylase"/>
    <property type="match status" value="1"/>
</dbReference>
<dbReference type="CDD" id="cd03785">
    <property type="entry name" value="GT28_MurG"/>
    <property type="match status" value="1"/>
</dbReference>
<organism evidence="13 14">
    <name type="scientific">Kytococcus aerolatus</name>
    <dbReference type="NCBI Taxonomy" id="592308"/>
    <lineage>
        <taxon>Bacteria</taxon>
        <taxon>Bacillati</taxon>
        <taxon>Actinomycetota</taxon>
        <taxon>Actinomycetes</taxon>
        <taxon>Micrococcales</taxon>
        <taxon>Kytococcaceae</taxon>
        <taxon>Kytococcus</taxon>
    </lineage>
</organism>
<feature type="domain" description="Glycosyltransferase family 28 N-terminal" evidence="11">
    <location>
        <begin position="7"/>
        <end position="146"/>
    </location>
</feature>
<dbReference type="Proteomes" id="UP000198122">
    <property type="component" value="Unassembled WGS sequence"/>
</dbReference>
<dbReference type="InterPro" id="IPR007235">
    <property type="entry name" value="Glyco_trans_28_C"/>
</dbReference>
<evidence type="ECO:0000313" key="13">
    <source>
        <dbReference type="EMBL" id="SNC60931.1"/>
    </source>
</evidence>
<evidence type="ECO:0000313" key="14">
    <source>
        <dbReference type="Proteomes" id="UP000198122"/>
    </source>
</evidence>
<dbReference type="PANTHER" id="PTHR21015:SF22">
    <property type="entry name" value="GLYCOSYLTRANSFERASE"/>
    <property type="match status" value="1"/>
</dbReference>
<feature type="domain" description="Glycosyl transferase family 28 C-terminal" evidence="12">
    <location>
        <begin position="192"/>
        <end position="348"/>
    </location>
</feature>
<evidence type="ECO:0000256" key="8">
    <source>
        <dbReference type="ARBA" id="ARBA00023306"/>
    </source>
</evidence>
<dbReference type="InterPro" id="IPR004276">
    <property type="entry name" value="GlycoTrans_28_N"/>
</dbReference>
<feature type="binding site" evidence="10">
    <location>
        <position position="128"/>
    </location>
    <ligand>
        <name>UDP-N-acetyl-alpha-D-glucosamine</name>
        <dbReference type="ChEBI" id="CHEBI:57705"/>
    </ligand>
</feature>
<evidence type="ECO:0000259" key="12">
    <source>
        <dbReference type="Pfam" id="PF04101"/>
    </source>
</evidence>
<dbReference type="GO" id="GO:0009252">
    <property type="term" value="P:peptidoglycan biosynthetic process"/>
    <property type="evidence" value="ECO:0007669"/>
    <property type="project" value="UniProtKB-UniRule"/>
</dbReference>
<keyword evidence="6 10" id="KW-0573">Peptidoglycan synthesis</keyword>
<dbReference type="HAMAP" id="MF_00033">
    <property type="entry name" value="MurG"/>
    <property type="match status" value="1"/>
</dbReference>
<accession>A0A212T532</accession>
<dbReference type="GO" id="GO:0071555">
    <property type="term" value="P:cell wall organization"/>
    <property type="evidence" value="ECO:0007669"/>
    <property type="project" value="UniProtKB-KW"/>
</dbReference>
<protein>
    <recommendedName>
        <fullName evidence="10">UDP-N-acetylglucosamine--N-acetylmuramyl-(pentapeptide) pyrophosphoryl-undecaprenol N-acetylglucosamine transferase</fullName>
        <ecNumber evidence="10">2.4.1.227</ecNumber>
    </recommendedName>
    <alternativeName>
        <fullName evidence="10">Undecaprenyl-PP-MurNAc-pentapeptide-UDPGlcNAc GlcNAc transferase</fullName>
    </alternativeName>
</protein>
<keyword evidence="1 10" id="KW-1003">Cell membrane</keyword>
<dbReference type="EMBL" id="FYEZ01000001">
    <property type="protein sequence ID" value="SNC60931.1"/>
    <property type="molecule type" value="Genomic_DNA"/>
</dbReference>
<keyword evidence="9 10" id="KW-0961">Cell wall biogenesis/degradation</keyword>
<sequence>MTSLTSVVLAGGGTAGHVSPLLATADLLAERHPGVRLTVLGTAEGLEARLVPERGLDLRTIPKVPFPRRPSPAALMMPGRLTQAIRKAGAVLDEVDAQVVVGFGGYVSTPAYLAARSRKLPVVIHEQNSVAGLANKLGARFTPHVATTFEQTRLRGSRVLGMPLRREITELDRAGLRTEALAEFGLSEHLPVLLVTGGSLGAARLNAAFAEAAPDLVGAGIQVLHLTGRGKLPEALGEGVFHEGTGARYVVREYCDRMDLAYAAADLVVCRAGANTVCELATVGLPAVYVPLPIGNGEQRRNAVDVVEAGGGRIVSDEEVTADWVRGELATLVKDRAQLGAMARGAASVGSGRAAADLVTMIEGAVR</sequence>
<dbReference type="InterPro" id="IPR006009">
    <property type="entry name" value="GlcNAc_MurG"/>
</dbReference>
<comment type="pathway">
    <text evidence="10">Cell wall biogenesis; peptidoglycan biosynthesis.</text>
</comment>
<keyword evidence="14" id="KW-1185">Reference proteome</keyword>
<comment type="subcellular location">
    <subcellularLocation>
        <location evidence="10">Cell membrane</location>
        <topology evidence="10">Peripheral membrane protein</topology>
        <orientation evidence="10">Cytoplasmic side</orientation>
    </subcellularLocation>
</comment>
<evidence type="ECO:0000256" key="1">
    <source>
        <dbReference type="ARBA" id="ARBA00022475"/>
    </source>
</evidence>
<evidence type="ECO:0000256" key="4">
    <source>
        <dbReference type="ARBA" id="ARBA00022679"/>
    </source>
</evidence>
<evidence type="ECO:0000256" key="9">
    <source>
        <dbReference type="ARBA" id="ARBA00023316"/>
    </source>
</evidence>
<feature type="binding site" evidence="10">
    <location>
        <position position="165"/>
    </location>
    <ligand>
        <name>UDP-N-acetyl-alpha-D-glucosamine</name>
        <dbReference type="ChEBI" id="CHEBI:57705"/>
    </ligand>
</feature>
<evidence type="ECO:0000256" key="6">
    <source>
        <dbReference type="ARBA" id="ARBA00022984"/>
    </source>
</evidence>
<dbReference type="UniPathway" id="UPA00219"/>
<evidence type="ECO:0000256" key="3">
    <source>
        <dbReference type="ARBA" id="ARBA00022676"/>
    </source>
</evidence>
<name>A0A212T532_9MICO</name>
<comment type="similarity">
    <text evidence="10">Belongs to the glycosyltransferase 28 family. MurG subfamily.</text>
</comment>
<comment type="function">
    <text evidence="10">Cell wall formation. Catalyzes the transfer of a GlcNAc subunit on undecaprenyl-pyrophosphoryl-MurNAc-pentapeptide (lipid intermediate I) to form undecaprenyl-pyrophosphoryl-MurNAc-(pentapeptide)GlcNAc (lipid intermediate II).</text>
</comment>
<dbReference type="Pfam" id="PF03033">
    <property type="entry name" value="Glyco_transf_28"/>
    <property type="match status" value="1"/>
</dbReference>
<dbReference type="AlphaFoldDB" id="A0A212T532"/>
<feature type="binding site" evidence="10">
    <location>
        <position position="199"/>
    </location>
    <ligand>
        <name>UDP-N-acetyl-alpha-D-glucosamine</name>
        <dbReference type="ChEBI" id="CHEBI:57705"/>
    </ligand>
</feature>
<proteinExistence type="inferred from homology"/>
<reference evidence="13 14" key="1">
    <citation type="submission" date="2017-06" db="EMBL/GenBank/DDBJ databases">
        <authorList>
            <person name="Kim H.J."/>
            <person name="Triplett B.A."/>
        </authorList>
    </citation>
    <scope>NUCLEOTIDE SEQUENCE [LARGE SCALE GENOMIC DNA]</scope>
    <source>
        <strain evidence="13 14">DSM 22179</strain>
    </source>
</reference>
<gene>
    <name evidence="10" type="primary">murG</name>
    <name evidence="13" type="ORF">SAMN05445756_0379</name>
</gene>
<keyword evidence="7 10" id="KW-0472">Membrane</keyword>
<evidence type="ECO:0000256" key="5">
    <source>
        <dbReference type="ARBA" id="ARBA00022960"/>
    </source>
</evidence>
<evidence type="ECO:0000256" key="10">
    <source>
        <dbReference type="HAMAP-Rule" id="MF_00033"/>
    </source>
</evidence>
<evidence type="ECO:0000256" key="2">
    <source>
        <dbReference type="ARBA" id="ARBA00022618"/>
    </source>
</evidence>
<dbReference type="OrthoDB" id="9808936at2"/>
<feature type="binding site" evidence="10">
    <location>
        <begin position="14"/>
        <end position="16"/>
    </location>
    <ligand>
        <name>UDP-N-acetyl-alpha-D-glucosamine</name>
        <dbReference type="ChEBI" id="CHEBI:57705"/>
    </ligand>
</feature>
<dbReference type="GO" id="GO:0051301">
    <property type="term" value="P:cell division"/>
    <property type="evidence" value="ECO:0007669"/>
    <property type="project" value="UniProtKB-KW"/>
</dbReference>
<feature type="binding site" evidence="10">
    <location>
        <position position="299"/>
    </location>
    <ligand>
        <name>UDP-N-acetyl-alpha-D-glucosamine</name>
        <dbReference type="ChEBI" id="CHEBI:57705"/>
    </ligand>
</feature>
<dbReference type="NCBIfam" id="TIGR01133">
    <property type="entry name" value="murG"/>
    <property type="match status" value="1"/>
</dbReference>
<evidence type="ECO:0000256" key="7">
    <source>
        <dbReference type="ARBA" id="ARBA00023136"/>
    </source>
</evidence>
<keyword evidence="4 10" id="KW-0808">Transferase</keyword>
<keyword evidence="3 10" id="KW-0328">Glycosyltransferase</keyword>
<keyword evidence="8 10" id="KW-0131">Cell cycle</keyword>
<dbReference type="Pfam" id="PF04101">
    <property type="entry name" value="Glyco_tran_28_C"/>
    <property type="match status" value="1"/>
</dbReference>
<keyword evidence="2 10" id="KW-0132">Cell division</keyword>
<dbReference type="Gene3D" id="3.40.50.2000">
    <property type="entry name" value="Glycogen Phosphorylase B"/>
    <property type="match status" value="2"/>
</dbReference>
<dbReference type="GO" id="GO:0050511">
    <property type="term" value="F:undecaprenyldiphospho-muramoylpentapeptide beta-N-acetylglucosaminyltransferase activity"/>
    <property type="evidence" value="ECO:0007669"/>
    <property type="project" value="UniProtKB-UniRule"/>
</dbReference>
<comment type="caution">
    <text evidence="10">Lacks conserved residue(s) required for the propagation of feature annotation.</text>
</comment>
<dbReference type="RefSeq" id="WP_088817397.1">
    <property type="nucleotide sequence ID" value="NZ_FYEZ01000001.1"/>
</dbReference>
<dbReference type="GO" id="GO:0005886">
    <property type="term" value="C:plasma membrane"/>
    <property type="evidence" value="ECO:0007669"/>
    <property type="project" value="UniProtKB-SubCell"/>
</dbReference>
<dbReference type="PANTHER" id="PTHR21015">
    <property type="entry name" value="UDP-N-ACETYLGLUCOSAMINE--N-ACETYLMURAMYL-(PENTAPEPTIDE) PYROPHOSPHORYL-UNDECAPRENOL N-ACETYLGLUCOSAMINE TRANSFERASE 1"/>
    <property type="match status" value="1"/>
</dbReference>
<evidence type="ECO:0000259" key="11">
    <source>
        <dbReference type="Pfam" id="PF03033"/>
    </source>
</evidence>
<dbReference type="GO" id="GO:0051991">
    <property type="term" value="F:UDP-N-acetyl-D-glucosamine:N-acetylmuramoyl-L-alanyl-D-glutamyl-meso-2,6-diaminopimelyl-D-alanyl-D-alanine-diphosphoundecaprenol 4-beta-N-acetylglucosaminlytransferase activity"/>
    <property type="evidence" value="ECO:0007669"/>
    <property type="project" value="RHEA"/>
</dbReference>